<accession>A0A543K348</accession>
<reference evidence="1 2" key="1">
    <citation type="submission" date="2019-06" db="EMBL/GenBank/DDBJ databases">
        <title>Genomic Encyclopedia of Archaeal and Bacterial Type Strains, Phase II (KMG-II): from individual species to whole genera.</title>
        <authorList>
            <person name="Goeker M."/>
        </authorList>
    </citation>
    <scope>NUCLEOTIDE SEQUENCE [LARGE SCALE GENOMIC DNA]</scope>
    <source>
        <strain evidence="1 2">DSM 18423</strain>
    </source>
</reference>
<keyword evidence="2" id="KW-1185">Reference proteome</keyword>
<gene>
    <name evidence="1" type="ORF">BD293_4494</name>
</gene>
<evidence type="ECO:0000313" key="1">
    <source>
        <dbReference type="EMBL" id="TQM89475.1"/>
    </source>
</evidence>
<dbReference type="EMBL" id="VFPT01000006">
    <property type="protein sequence ID" value="TQM89475.1"/>
    <property type="molecule type" value="Genomic_DNA"/>
</dbReference>
<protein>
    <submittedName>
        <fullName evidence="1">Uncharacterized protein</fullName>
    </submittedName>
</protein>
<dbReference type="AlphaFoldDB" id="A0A543K348"/>
<evidence type="ECO:0000313" key="2">
    <source>
        <dbReference type="Proteomes" id="UP000320582"/>
    </source>
</evidence>
<name>A0A543K348_9RHOB</name>
<sequence>MLHVILPSCDPGRFIRLHKLLSRLLCSLSATRPSPLPFHFAYGFENTRVEHTAETCVDLASDVPIIDGTRHC</sequence>
<dbReference type="Proteomes" id="UP000320582">
    <property type="component" value="Unassembled WGS sequence"/>
</dbReference>
<proteinExistence type="predicted"/>
<organism evidence="1 2">
    <name type="scientific">Roseinatronobacter monicus</name>
    <dbReference type="NCBI Taxonomy" id="393481"/>
    <lineage>
        <taxon>Bacteria</taxon>
        <taxon>Pseudomonadati</taxon>
        <taxon>Pseudomonadota</taxon>
        <taxon>Alphaproteobacteria</taxon>
        <taxon>Rhodobacterales</taxon>
        <taxon>Paracoccaceae</taxon>
        <taxon>Roseinatronobacter</taxon>
    </lineage>
</organism>
<comment type="caution">
    <text evidence="1">The sequence shown here is derived from an EMBL/GenBank/DDBJ whole genome shotgun (WGS) entry which is preliminary data.</text>
</comment>